<dbReference type="Proteomes" id="UP000515162">
    <property type="component" value="Chromosome X"/>
</dbReference>
<dbReference type="AlphaFoldDB" id="A0A6P8KJE1"/>
<keyword evidence="4" id="KW-0539">Nucleus</keyword>
<gene>
    <name evidence="8" type="primary">LOC117146757</name>
</gene>
<evidence type="ECO:0000313" key="7">
    <source>
        <dbReference type="Proteomes" id="UP000515162"/>
    </source>
</evidence>
<dbReference type="InterPro" id="IPR037136">
    <property type="entry name" value="RNA3'_phos_cyclase_dom_sf"/>
</dbReference>
<evidence type="ECO:0000256" key="3">
    <source>
        <dbReference type="ARBA" id="ARBA00022517"/>
    </source>
</evidence>
<proteinExistence type="inferred from homology"/>
<reference evidence="8" key="1">
    <citation type="submission" date="2025-08" db="UniProtKB">
        <authorList>
            <consortium name="RefSeq"/>
        </authorList>
    </citation>
    <scope>IDENTIFICATION</scope>
    <source>
        <strain evidence="8">Mau12</strain>
        <tissue evidence="8">Whole Body</tissue>
    </source>
</reference>
<dbReference type="SUPFAM" id="SSF55205">
    <property type="entry name" value="EPT/RTPC-like"/>
    <property type="match status" value="1"/>
</dbReference>
<evidence type="ECO:0000256" key="1">
    <source>
        <dbReference type="ARBA" id="ARBA00004604"/>
    </source>
</evidence>
<dbReference type="Pfam" id="PF05189">
    <property type="entry name" value="RTC_insert"/>
    <property type="match status" value="1"/>
</dbReference>
<name>A0A6P8KJE1_DROMA</name>
<comment type="similarity">
    <text evidence="2">Belongs to the RNA 3'-terminal cyclase family. Type 2 subfamily.</text>
</comment>
<dbReference type="PIRSF" id="PIRSF005378">
    <property type="entry name" value="RNA3'_term_phos_cycl_euk"/>
    <property type="match status" value="1"/>
</dbReference>
<dbReference type="GO" id="GO:0004521">
    <property type="term" value="F:RNA endonuclease activity"/>
    <property type="evidence" value="ECO:0007669"/>
    <property type="project" value="TreeGrafter"/>
</dbReference>
<dbReference type="InterPro" id="IPR036553">
    <property type="entry name" value="RPTC_insert"/>
</dbReference>
<dbReference type="FunFam" id="3.30.360.20:FF:000001">
    <property type="entry name" value="RNA terminal phosphate cyclase-like 1"/>
    <property type="match status" value="1"/>
</dbReference>
<dbReference type="Gene3D" id="3.30.360.20">
    <property type="entry name" value="RNA 3'-terminal phosphate cyclase, insert domain"/>
    <property type="match status" value="1"/>
</dbReference>
<dbReference type="GO" id="GO:0005730">
    <property type="term" value="C:nucleolus"/>
    <property type="evidence" value="ECO:0007669"/>
    <property type="project" value="UniProtKB-SubCell"/>
</dbReference>
<dbReference type="RefSeq" id="XP_033169143.1">
    <property type="nucleotide sequence ID" value="XM_033313252.1"/>
</dbReference>
<dbReference type="GeneID" id="117146757"/>
<comment type="subcellular location">
    <subcellularLocation>
        <location evidence="1">Nucleus</location>
        <location evidence="1">Nucleolus</location>
    </subcellularLocation>
</comment>
<dbReference type="InterPro" id="IPR013792">
    <property type="entry name" value="RNA3'P_cycl/enolpyr_Trfase_a/b"/>
</dbReference>
<dbReference type="Gene3D" id="3.65.10.20">
    <property type="entry name" value="RNA 3'-terminal phosphate cyclase domain"/>
    <property type="match status" value="1"/>
</dbReference>
<dbReference type="InterPro" id="IPR000228">
    <property type="entry name" value="RNA3'_term_phos_cyc"/>
</dbReference>
<dbReference type="CDD" id="cd00875">
    <property type="entry name" value="RNA_Cyclase_Class_I"/>
    <property type="match status" value="1"/>
</dbReference>
<feature type="domain" description="RNA 3'-terminal phosphate cyclase insert" evidence="6">
    <location>
        <begin position="188"/>
        <end position="293"/>
    </location>
</feature>
<dbReference type="InterPro" id="IPR013791">
    <property type="entry name" value="RNA3'-term_phos_cycl_insert"/>
</dbReference>
<accession>A0A6P8KJE1</accession>
<dbReference type="PANTHER" id="PTHR11096:SF1">
    <property type="entry name" value="RNA 3'-TERMINAL PHOSPHATE CYCLASE-LIKE PROTEIN"/>
    <property type="match status" value="1"/>
</dbReference>
<evidence type="ECO:0000259" key="6">
    <source>
        <dbReference type="Pfam" id="PF05189"/>
    </source>
</evidence>
<dbReference type="PROSITE" id="PS01287">
    <property type="entry name" value="RTC"/>
    <property type="match status" value="1"/>
</dbReference>
<keyword evidence="7" id="KW-1185">Reference proteome</keyword>
<evidence type="ECO:0000259" key="5">
    <source>
        <dbReference type="Pfam" id="PF01137"/>
    </source>
</evidence>
<organism evidence="7 8">
    <name type="scientific">Drosophila mauritiana</name>
    <name type="common">Fruit fly</name>
    <dbReference type="NCBI Taxonomy" id="7226"/>
    <lineage>
        <taxon>Eukaryota</taxon>
        <taxon>Metazoa</taxon>
        <taxon>Ecdysozoa</taxon>
        <taxon>Arthropoda</taxon>
        <taxon>Hexapoda</taxon>
        <taxon>Insecta</taxon>
        <taxon>Pterygota</taxon>
        <taxon>Neoptera</taxon>
        <taxon>Endopterygota</taxon>
        <taxon>Diptera</taxon>
        <taxon>Brachycera</taxon>
        <taxon>Muscomorpha</taxon>
        <taxon>Ephydroidea</taxon>
        <taxon>Drosophilidae</taxon>
        <taxon>Drosophila</taxon>
        <taxon>Sophophora</taxon>
    </lineage>
</organism>
<dbReference type="InterPro" id="IPR016443">
    <property type="entry name" value="RNA3'_term_phos_cyc_type_2"/>
</dbReference>
<dbReference type="GO" id="GO:0000479">
    <property type="term" value="P:endonucleolytic cleavage of tricistronic rRNA transcript (SSU-rRNA, 5.8S rRNA, LSU-rRNA)"/>
    <property type="evidence" value="ECO:0007669"/>
    <property type="project" value="TreeGrafter"/>
</dbReference>
<dbReference type="InterPro" id="IPR023797">
    <property type="entry name" value="RNA3'_phos_cyclase_dom"/>
</dbReference>
<dbReference type="Pfam" id="PF01137">
    <property type="entry name" value="RTC"/>
    <property type="match status" value="1"/>
</dbReference>
<protein>
    <submittedName>
        <fullName evidence="8">Probable RNA 3'-terminal phosphate cyclase-like protein</fullName>
    </submittedName>
</protein>
<evidence type="ECO:0000313" key="8">
    <source>
        <dbReference type="RefSeq" id="XP_033169143.1"/>
    </source>
</evidence>
<dbReference type="PANTHER" id="PTHR11096">
    <property type="entry name" value="RNA 3' TERMINAL PHOSPHATE CYCLASE"/>
    <property type="match status" value="1"/>
</dbReference>
<evidence type="ECO:0000256" key="2">
    <source>
        <dbReference type="ARBA" id="ARBA00007089"/>
    </source>
</evidence>
<dbReference type="NCBIfam" id="TIGR03400">
    <property type="entry name" value="18S_RNA_Rcl1p"/>
    <property type="match status" value="1"/>
</dbReference>
<keyword evidence="3" id="KW-0690">Ribosome biogenesis</keyword>
<evidence type="ECO:0000256" key="4">
    <source>
        <dbReference type="ARBA" id="ARBA00023242"/>
    </source>
</evidence>
<feature type="domain" description="RNA 3'-terminal phosphate cyclase" evidence="5">
    <location>
        <begin position="13"/>
        <end position="346"/>
    </location>
</feature>
<dbReference type="InterPro" id="IPR020719">
    <property type="entry name" value="RNA3'_term_phos_cycl-like_CS"/>
</dbReference>
<dbReference type="CTD" id="32338"/>
<sequence length="384" mass="42072">MPPIAQEGNCLIYRGSNFLKQRLILACLSGKPVKISQIRSEDETAPGLREYEISLIRLFDKITNGTKIELNPAGTSVMFSPGLLHGGQIHHDCCVQRGIGYYLDALIALGPFCKSPLQCTLRGVTNSKDAPSVDHIKGAALSLLKRFLLVDEGLELKVVRRGVAPLGGGEITFRCPVRKSLRAIQFQSQGMVKRIRGTVYACKVSPALANRTVEAAKGCMLKFLPDVYIYTDQNKGKMSGNSPGFGICLIAETTDGVCFAADCCSNTREESDDTPSIPENMGKEVALRLLDEIYRGGCVDSSYQWLAALYIALGQKHVSKFLTGALSNYTVHFLQNLRDFFSITFKLENPEAEDEDEAEDVRGAQKVLMACVGIGYTNINKRVT</sequence>